<evidence type="ECO:0000313" key="3">
    <source>
        <dbReference type="Proteomes" id="UP000004814"/>
    </source>
</evidence>
<evidence type="ECO:0000256" key="1">
    <source>
        <dbReference type="SAM" id="MobiDB-lite"/>
    </source>
</evidence>
<proteinExistence type="predicted"/>
<protein>
    <submittedName>
        <fullName evidence="2">Uncharacterized protein</fullName>
    </submittedName>
</protein>
<feature type="region of interest" description="Disordered" evidence="1">
    <location>
        <begin position="1"/>
        <end position="31"/>
    </location>
</feature>
<dbReference type="EMBL" id="ABLK01000139">
    <property type="protein sequence ID" value="EDT40230.1"/>
    <property type="molecule type" value="Genomic_DNA"/>
</dbReference>
<feature type="region of interest" description="Disordered" evidence="1">
    <location>
        <begin position="48"/>
        <end position="80"/>
    </location>
</feature>
<name>B1T893_9BURK</name>
<organism evidence="2 3">
    <name type="scientific">Burkholderia ambifaria MEX-5</name>
    <dbReference type="NCBI Taxonomy" id="396597"/>
    <lineage>
        <taxon>Bacteria</taxon>
        <taxon>Pseudomonadati</taxon>
        <taxon>Pseudomonadota</taxon>
        <taxon>Betaproteobacteria</taxon>
        <taxon>Burkholderiales</taxon>
        <taxon>Burkholderiaceae</taxon>
        <taxon>Burkholderia</taxon>
        <taxon>Burkholderia cepacia complex</taxon>
    </lineage>
</organism>
<reference evidence="2 3" key="1">
    <citation type="submission" date="2008-03" db="EMBL/GenBank/DDBJ databases">
        <title>Sequencing of the draft genome and assembly of Burkholderia ambifaria MEX-5.</title>
        <authorList>
            <consortium name="US DOE Joint Genome Institute (JGI-PGF)"/>
            <person name="Copeland A."/>
            <person name="Lucas S."/>
            <person name="Lapidus A."/>
            <person name="Glavina del Rio T."/>
            <person name="Dalin E."/>
            <person name="Tice H."/>
            <person name="Bruce D."/>
            <person name="Goodwin L."/>
            <person name="Pitluck S."/>
            <person name="Larimer F."/>
            <person name="Land M.L."/>
            <person name="Hauser L."/>
            <person name="Tiedje J."/>
            <person name="Richardson P."/>
        </authorList>
    </citation>
    <scope>NUCLEOTIDE SEQUENCE [LARGE SCALE GENOMIC DNA]</scope>
    <source>
        <strain evidence="2 3">MEX-5</strain>
    </source>
</reference>
<dbReference type="AlphaFoldDB" id="B1T893"/>
<dbReference type="Proteomes" id="UP000004814">
    <property type="component" value="Unassembled WGS sequence"/>
</dbReference>
<feature type="compositionally biased region" description="Basic and acidic residues" evidence="1">
    <location>
        <begin position="48"/>
        <end position="72"/>
    </location>
</feature>
<evidence type="ECO:0000313" key="2">
    <source>
        <dbReference type="EMBL" id="EDT40230.1"/>
    </source>
</evidence>
<gene>
    <name evidence="2" type="ORF">BamMEX5DRAFT_4009</name>
</gene>
<sequence>MLDLVGRDGDGHAGQGQRAGSGARHREPMFGGRHVALLVRLPGRQQRELGQAEHVGEPAREREVTVVDRVERAAQQADAT</sequence>
<accession>B1T893</accession>
<feature type="compositionally biased region" description="Basic and acidic residues" evidence="1">
    <location>
        <begin position="1"/>
        <end position="11"/>
    </location>
</feature>
<comment type="caution">
    <text evidence="2">The sequence shown here is derived from an EMBL/GenBank/DDBJ whole genome shotgun (WGS) entry which is preliminary data.</text>
</comment>